<comment type="caution">
    <text evidence="1">The sequence shown here is derived from an EMBL/GenBank/DDBJ whole genome shotgun (WGS) entry which is preliminary data.</text>
</comment>
<dbReference type="EMBL" id="BART01027583">
    <property type="protein sequence ID" value="GAG94825.1"/>
    <property type="molecule type" value="Genomic_DNA"/>
</dbReference>
<feature type="non-terminal residue" evidence="1">
    <location>
        <position position="1"/>
    </location>
</feature>
<accession>X1BIF6</accession>
<protein>
    <submittedName>
        <fullName evidence="1">Uncharacterized protein</fullName>
    </submittedName>
</protein>
<sequence length="39" mass="4460">GLLVYANDQFYEEGFFPKKLIGRSGRTSHFIISNIKSII</sequence>
<gene>
    <name evidence="1" type="ORF">S01H4_48869</name>
</gene>
<name>X1BIF6_9ZZZZ</name>
<evidence type="ECO:0000313" key="1">
    <source>
        <dbReference type="EMBL" id="GAG94825.1"/>
    </source>
</evidence>
<dbReference type="AlphaFoldDB" id="X1BIF6"/>
<proteinExistence type="predicted"/>
<organism evidence="1">
    <name type="scientific">marine sediment metagenome</name>
    <dbReference type="NCBI Taxonomy" id="412755"/>
    <lineage>
        <taxon>unclassified sequences</taxon>
        <taxon>metagenomes</taxon>
        <taxon>ecological metagenomes</taxon>
    </lineage>
</organism>
<reference evidence="1" key="1">
    <citation type="journal article" date="2014" name="Front. Microbiol.">
        <title>High frequency of phylogenetically diverse reductive dehalogenase-homologous genes in deep subseafloor sedimentary metagenomes.</title>
        <authorList>
            <person name="Kawai M."/>
            <person name="Futagami T."/>
            <person name="Toyoda A."/>
            <person name="Takaki Y."/>
            <person name="Nishi S."/>
            <person name="Hori S."/>
            <person name="Arai W."/>
            <person name="Tsubouchi T."/>
            <person name="Morono Y."/>
            <person name="Uchiyama I."/>
            <person name="Ito T."/>
            <person name="Fujiyama A."/>
            <person name="Inagaki F."/>
            <person name="Takami H."/>
        </authorList>
    </citation>
    <scope>NUCLEOTIDE SEQUENCE</scope>
    <source>
        <strain evidence="1">Expedition CK06-06</strain>
    </source>
</reference>